<accession>A0A369JLJ9</accession>
<name>A0A369JLJ9_HYPMA</name>
<evidence type="ECO:0000313" key="2">
    <source>
        <dbReference type="Proteomes" id="UP000076154"/>
    </source>
</evidence>
<dbReference type="AlphaFoldDB" id="A0A369JLJ9"/>
<keyword evidence="2" id="KW-1185">Reference proteome</keyword>
<evidence type="ECO:0000313" key="1">
    <source>
        <dbReference type="EMBL" id="RDB22212.1"/>
    </source>
</evidence>
<dbReference type="EMBL" id="LUEZ02000052">
    <property type="protein sequence ID" value="RDB22212.1"/>
    <property type="molecule type" value="Genomic_DNA"/>
</dbReference>
<dbReference type="Gene3D" id="3.80.10.10">
    <property type="entry name" value="Ribonuclease Inhibitor"/>
    <property type="match status" value="1"/>
</dbReference>
<sequence length="253" mass="28630">MRTPDTLLANIPWSQLTYIRLHCEAPADQFLNALRQCVQAQYIDIERVKPSSLMPSVPVTLPYLTYLRVVCFTDDIITLLDDFNLPSLRTLKLVTRPLTTSRDVKGLQALAARSSCTLETLHVDDWFLPEEELIAYLSLPCLQSLRKLDIASINISERTLSLLIFPSTTSDVGGILPCLEQLHIGYITNDGLLSDVVGSRRRLTGVQNSPTSLKRVKVIFKRRRGDEPLLHDLDILHFNEFAEQGLSISWSWI</sequence>
<proteinExistence type="predicted"/>
<protein>
    <recommendedName>
        <fullName evidence="3">F-box domain-containing protein</fullName>
    </recommendedName>
</protein>
<evidence type="ECO:0008006" key="3">
    <source>
        <dbReference type="Google" id="ProtNLM"/>
    </source>
</evidence>
<dbReference type="Proteomes" id="UP000076154">
    <property type="component" value="Unassembled WGS sequence"/>
</dbReference>
<comment type="caution">
    <text evidence="1">The sequence shown here is derived from an EMBL/GenBank/DDBJ whole genome shotgun (WGS) entry which is preliminary data.</text>
</comment>
<reference evidence="1" key="1">
    <citation type="submission" date="2018-04" db="EMBL/GenBank/DDBJ databases">
        <title>Whole genome sequencing of Hypsizygus marmoreus.</title>
        <authorList>
            <person name="Choi I.-G."/>
            <person name="Min B."/>
            <person name="Kim J.-G."/>
            <person name="Kim S."/>
            <person name="Oh Y.-L."/>
            <person name="Kong W.-S."/>
            <person name="Park H."/>
            <person name="Jeong J."/>
            <person name="Song E.-S."/>
        </authorList>
    </citation>
    <scope>NUCLEOTIDE SEQUENCE [LARGE SCALE GENOMIC DNA]</scope>
    <source>
        <strain evidence="1">51987-8</strain>
    </source>
</reference>
<gene>
    <name evidence="1" type="ORF">Hypma_010708</name>
</gene>
<dbReference type="InParanoid" id="A0A369JLJ9"/>
<dbReference type="SUPFAM" id="SSF52047">
    <property type="entry name" value="RNI-like"/>
    <property type="match status" value="1"/>
</dbReference>
<organism evidence="1 2">
    <name type="scientific">Hypsizygus marmoreus</name>
    <name type="common">White beech mushroom</name>
    <name type="synonym">Agaricus marmoreus</name>
    <dbReference type="NCBI Taxonomy" id="39966"/>
    <lineage>
        <taxon>Eukaryota</taxon>
        <taxon>Fungi</taxon>
        <taxon>Dikarya</taxon>
        <taxon>Basidiomycota</taxon>
        <taxon>Agaricomycotina</taxon>
        <taxon>Agaricomycetes</taxon>
        <taxon>Agaricomycetidae</taxon>
        <taxon>Agaricales</taxon>
        <taxon>Tricholomatineae</taxon>
        <taxon>Lyophyllaceae</taxon>
        <taxon>Hypsizygus</taxon>
    </lineage>
</organism>
<dbReference type="InterPro" id="IPR032675">
    <property type="entry name" value="LRR_dom_sf"/>
</dbReference>
<dbReference type="OrthoDB" id="2919606at2759"/>